<comment type="caution">
    <text evidence="2">The sequence shown here is derived from an EMBL/GenBank/DDBJ whole genome shotgun (WGS) entry which is preliminary data.</text>
</comment>
<reference evidence="2 3" key="1">
    <citation type="submission" date="2019-03" db="EMBL/GenBank/DDBJ databases">
        <title>Genomic Encyclopedia of Type Strains, Phase IV (KMG-IV): sequencing the most valuable type-strain genomes for metagenomic binning, comparative biology and taxonomic classification.</title>
        <authorList>
            <person name="Goeker M."/>
        </authorList>
    </citation>
    <scope>NUCLEOTIDE SEQUENCE [LARGE SCALE GENOMIC DNA]</scope>
    <source>
        <strain evidence="2 3">DSM 45765</strain>
    </source>
</reference>
<dbReference type="PROSITE" id="PS00571">
    <property type="entry name" value="AMIDASES"/>
    <property type="match status" value="1"/>
</dbReference>
<dbReference type="SUPFAM" id="SSF75304">
    <property type="entry name" value="Amidase signature (AS) enzymes"/>
    <property type="match status" value="1"/>
</dbReference>
<accession>A0A4R2QYK3</accession>
<dbReference type="PANTHER" id="PTHR11895">
    <property type="entry name" value="TRANSAMIDASE"/>
    <property type="match status" value="1"/>
</dbReference>
<dbReference type="PANTHER" id="PTHR11895:SF76">
    <property type="entry name" value="INDOLEACETAMIDE HYDROLASE"/>
    <property type="match status" value="1"/>
</dbReference>
<dbReference type="Gene3D" id="3.90.1300.10">
    <property type="entry name" value="Amidase signature (AS) domain"/>
    <property type="match status" value="1"/>
</dbReference>
<gene>
    <name evidence="2" type="ORF">EV191_102542</name>
</gene>
<dbReference type="RefSeq" id="WP_243658857.1">
    <property type="nucleotide sequence ID" value="NZ_SLXQ01000002.1"/>
</dbReference>
<sequence>MHDEICLLSATEQAAALRAKELSARELMGAHLARIEAINPSVNAIVTLVAEQALERARVADERLANGVEPGPLHGLPVAHKDLHLTAGIRTTFGSPAFAEHVPEQTDLVVERLNSAGAITIGKTNTPEFGAGSHTFNPVFGTTRNPYDTTKSAGGSSGGAAAALACGLQPIADGSDMGGSLRNPASFCNVVGLRPSPGRVPNWPAPLGWSSLGVQGPMARTVTDVALTLSVIAGPDDRCPTSLSEPGALFREPLSAPRRGLRLAWSPDLGGLPVESDVLAVLTEQVRVFERLGYEVELACPDFTCADEVFRTMRAWQFEHSHGPLVDRRPELVKPSLRQNAAIGRRLTGSDISRAEALRTTLYHRMRTFFTEYDALLLPVSQVLPFDADLEYPAEVAGVPTADYIDWMRSCYYVSVVGNPALSVPAGFTPDGLPVGLQIVGGHRGELALLQLGHAFEQATGFGKQTPGQSR</sequence>
<feature type="domain" description="Amidase" evidence="1">
    <location>
        <begin position="27"/>
        <end position="450"/>
    </location>
</feature>
<keyword evidence="3" id="KW-1185">Reference proteome</keyword>
<dbReference type="Proteomes" id="UP000294911">
    <property type="component" value="Unassembled WGS sequence"/>
</dbReference>
<dbReference type="InterPro" id="IPR020556">
    <property type="entry name" value="Amidase_CS"/>
</dbReference>
<dbReference type="InterPro" id="IPR036928">
    <property type="entry name" value="AS_sf"/>
</dbReference>
<evidence type="ECO:0000313" key="2">
    <source>
        <dbReference type="EMBL" id="TCP55330.1"/>
    </source>
</evidence>
<dbReference type="EMBL" id="SLXQ01000002">
    <property type="protein sequence ID" value="TCP55330.1"/>
    <property type="molecule type" value="Genomic_DNA"/>
</dbReference>
<name>A0A4R2QYK3_9PSEU</name>
<evidence type="ECO:0000313" key="3">
    <source>
        <dbReference type="Proteomes" id="UP000294911"/>
    </source>
</evidence>
<organism evidence="2 3">
    <name type="scientific">Tamaricihabitans halophyticus</name>
    <dbReference type="NCBI Taxonomy" id="1262583"/>
    <lineage>
        <taxon>Bacteria</taxon>
        <taxon>Bacillati</taxon>
        <taxon>Actinomycetota</taxon>
        <taxon>Actinomycetes</taxon>
        <taxon>Pseudonocardiales</taxon>
        <taxon>Pseudonocardiaceae</taxon>
        <taxon>Tamaricihabitans</taxon>
    </lineage>
</organism>
<protein>
    <submittedName>
        <fullName evidence="2">Amidase</fullName>
    </submittedName>
</protein>
<dbReference type="InterPro" id="IPR000120">
    <property type="entry name" value="Amidase"/>
</dbReference>
<proteinExistence type="predicted"/>
<dbReference type="AlphaFoldDB" id="A0A4R2QYK3"/>
<dbReference type="NCBIfam" id="NF005686">
    <property type="entry name" value="PRK07486.1"/>
    <property type="match status" value="1"/>
</dbReference>
<dbReference type="Pfam" id="PF01425">
    <property type="entry name" value="Amidase"/>
    <property type="match status" value="1"/>
</dbReference>
<evidence type="ECO:0000259" key="1">
    <source>
        <dbReference type="Pfam" id="PF01425"/>
    </source>
</evidence>
<dbReference type="InterPro" id="IPR023631">
    <property type="entry name" value="Amidase_dom"/>
</dbReference>
<dbReference type="GO" id="GO:0003824">
    <property type="term" value="F:catalytic activity"/>
    <property type="evidence" value="ECO:0007669"/>
    <property type="project" value="InterPro"/>
</dbReference>